<comment type="subcellular location">
    <subcellularLocation>
        <location evidence="1">Membrane</location>
    </subcellularLocation>
</comment>
<accession>A0ABQ7T2Y9</accession>
<dbReference type="PROSITE" id="PS51257">
    <property type="entry name" value="PROKAR_LIPOPROTEIN"/>
    <property type="match status" value="1"/>
</dbReference>
<dbReference type="Gene3D" id="2.30.29.30">
    <property type="entry name" value="Pleckstrin-homology domain (PH domain)/Phosphotyrosine-binding domain (PTB)"/>
    <property type="match status" value="1"/>
</dbReference>
<feature type="compositionally biased region" description="Low complexity" evidence="3">
    <location>
        <begin position="93"/>
        <end position="103"/>
    </location>
</feature>
<evidence type="ECO:0000259" key="5">
    <source>
        <dbReference type="PROSITE" id="PS50003"/>
    </source>
</evidence>
<evidence type="ECO:0000256" key="2">
    <source>
        <dbReference type="ARBA" id="ARBA00023136"/>
    </source>
</evidence>
<keyword evidence="2 4" id="KW-0472">Membrane</keyword>
<dbReference type="SUPFAM" id="SSF50729">
    <property type="entry name" value="PH domain-like"/>
    <property type="match status" value="1"/>
</dbReference>
<keyword evidence="7" id="KW-1185">Reference proteome</keyword>
<sequence>MRCRREDDAGPGLGQASSAGACNGGGAGRVGGEAPGRLLPPTTTKQARKGPRRDPAPLSHSRRSDGEGPGSPSRSLAPSPNCGGCCCSSSSSSSSSSASSQQQRPPPPWPGCRSQGLRREGRKRGRAWSFRNKSHKNEPPPSLARSLFSLELRSNLAAENVTSVFVMALVKSGWLLRQSTILRRWKKNWFDLWSHGHLLFYDDQHRHDLEDRIHMKVDCINVKVGNECRGLQPPEGKPRDCLLQIICRDGKVLNLCAESADDCLAWKIALQDARTNEAYIGSEVTYEDNSISSAPPPYTAYATPSPEVYGYPQYNGTYPPPGPQVIYTSNGQTYIIPYQYPNQGPYGHPPANHVIIRERYRDNDGDLALGMLAGAATGMALGSLFWVF</sequence>
<feature type="compositionally biased region" description="Gly residues" evidence="3">
    <location>
        <begin position="22"/>
        <end position="34"/>
    </location>
</feature>
<organism evidence="6 7">
    <name type="scientific">Phrynosoma platyrhinos</name>
    <name type="common">Desert horned lizard</name>
    <dbReference type="NCBI Taxonomy" id="52577"/>
    <lineage>
        <taxon>Eukaryota</taxon>
        <taxon>Metazoa</taxon>
        <taxon>Chordata</taxon>
        <taxon>Craniata</taxon>
        <taxon>Vertebrata</taxon>
        <taxon>Euteleostomi</taxon>
        <taxon>Lepidosauria</taxon>
        <taxon>Squamata</taxon>
        <taxon>Bifurcata</taxon>
        <taxon>Unidentata</taxon>
        <taxon>Episquamata</taxon>
        <taxon>Toxicofera</taxon>
        <taxon>Iguania</taxon>
        <taxon>Phrynosomatidae</taxon>
        <taxon>Phrynosomatinae</taxon>
        <taxon>Phrynosoma</taxon>
    </lineage>
</organism>
<evidence type="ECO:0000256" key="3">
    <source>
        <dbReference type="SAM" id="MobiDB-lite"/>
    </source>
</evidence>
<evidence type="ECO:0000256" key="1">
    <source>
        <dbReference type="ARBA" id="ARBA00004370"/>
    </source>
</evidence>
<dbReference type="PROSITE" id="PS50003">
    <property type="entry name" value="PH_DOMAIN"/>
    <property type="match status" value="1"/>
</dbReference>
<protein>
    <recommendedName>
        <fullName evidence="5">PH domain-containing protein</fullName>
    </recommendedName>
</protein>
<keyword evidence="4" id="KW-0812">Transmembrane</keyword>
<dbReference type="EMBL" id="JAIPUX010001880">
    <property type="protein sequence ID" value="KAH0623866.1"/>
    <property type="molecule type" value="Genomic_DNA"/>
</dbReference>
<dbReference type="SMART" id="SM00233">
    <property type="entry name" value="PH"/>
    <property type="match status" value="1"/>
</dbReference>
<dbReference type="InterPro" id="IPR001849">
    <property type="entry name" value="PH_domain"/>
</dbReference>
<evidence type="ECO:0000313" key="6">
    <source>
        <dbReference type="EMBL" id="KAH0623866.1"/>
    </source>
</evidence>
<comment type="caution">
    <text evidence="6">The sequence shown here is derived from an EMBL/GenBank/DDBJ whole genome shotgun (WGS) entry which is preliminary data.</text>
</comment>
<dbReference type="InterPro" id="IPR039680">
    <property type="entry name" value="PLEKHB1/2"/>
</dbReference>
<dbReference type="InterPro" id="IPR011993">
    <property type="entry name" value="PH-like_dom_sf"/>
</dbReference>
<dbReference type="Proteomes" id="UP000826234">
    <property type="component" value="Unassembled WGS sequence"/>
</dbReference>
<feature type="transmembrane region" description="Helical" evidence="4">
    <location>
        <begin position="367"/>
        <end position="387"/>
    </location>
</feature>
<evidence type="ECO:0000256" key="4">
    <source>
        <dbReference type="SAM" id="Phobius"/>
    </source>
</evidence>
<feature type="region of interest" description="Disordered" evidence="3">
    <location>
        <begin position="93"/>
        <end position="141"/>
    </location>
</feature>
<gene>
    <name evidence="6" type="ORF">JD844_007040</name>
</gene>
<dbReference type="CDD" id="cd13265">
    <property type="entry name" value="PH_evt"/>
    <property type="match status" value="1"/>
</dbReference>
<reference evidence="6 7" key="1">
    <citation type="journal article" date="2022" name="Gigascience">
        <title>A chromosome-level genome assembly and annotation of the desert horned lizard, Phrynosoma platyrhinos, provides insight into chromosomal rearrangements among reptiles.</title>
        <authorList>
            <person name="Koochekian N."/>
            <person name="Ascanio A."/>
            <person name="Farleigh K."/>
            <person name="Card D.C."/>
            <person name="Schield D.R."/>
            <person name="Castoe T.A."/>
            <person name="Jezkova T."/>
        </authorList>
    </citation>
    <scope>NUCLEOTIDE SEQUENCE [LARGE SCALE GENOMIC DNA]</scope>
    <source>
        <strain evidence="6">NK-2021</strain>
    </source>
</reference>
<feature type="domain" description="PH" evidence="5">
    <location>
        <begin position="168"/>
        <end position="275"/>
    </location>
</feature>
<dbReference type="PANTHER" id="PTHR14309:SF8">
    <property type="entry name" value="PLECKSTRIN HOMOLOGY DOMAIN-CONTAINING FAMILY B MEMBER 2"/>
    <property type="match status" value="1"/>
</dbReference>
<evidence type="ECO:0000313" key="7">
    <source>
        <dbReference type="Proteomes" id="UP000826234"/>
    </source>
</evidence>
<feature type="region of interest" description="Disordered" evidence="3">
    <location>
        <begin position="1"/>
        <end position="78"/>
    </location>
</feature>
<dbReference type="Pfam" id="PF00169">
    <property type="entry name" value="PH"/>
    <property type="match status" value="1"/>
</dbReference>
<dbReference type="PANTHER" id="PTHR14309">
    <property type="entry name" value="EXPRESSED PROTEIN"/>
    <property type="match status" value="1"/>
</dbReference>
<name>A0ABQ7T2Y9_PHRPL</name>
<proteinExistence type="predicted"/>
<keyword evidence="4" id="KW-1133">Transmembrane helix</keyword>